<accession>A0ABY7HFC3</accession>
<proteinExistence type="inferred from homology"/>
<keyword evidence="13" id="KW-0326">Glycosidase</keyword>
<evidence type="ECO:0000256" key="10">
    <source>
        <dbReference type="ARBA" id="ARBA00023204"/>
    </source>
</evidence>
<keyword evidence="11" id="KW-0456">Lyase</keyword>
<dbReference type="Pfam" id="PF01149">
    <property type="entry name" value="Fapy_DNA_glyco"/>
    <property type="match status" value="1"/>
</dbReference>
<evidence type="ECO:0000256" key="12">
    <source>
        <dbReference type="ARBA" id="ARBA00023268"/>
    </source>
</evidence>
<keyword evidence="19" id="KW-1185">Reference proteome</keyword>
<keyword evidence="9" id="KW-0238">DNA-binding</keyword>
<dbReference type="EMBL" id="CP114040">
    <property type="protein sequence ID" value="WAS97973.1"/>
    <property type="molecule type" value="Genomic_DNA"/>
</dbReference>
<dbReference type="InterPro" id="IPR000214">
    <property type="entry name" value="Znf_DNA_glyclase/AP_lyase"/>
</dbReference>
<dbReference type="Gene3D" id="1.10.8.50">
    <property type="match status" value="1"/>
</dbReference>
<dbReference type="Proteomes" id="UP001164459">
    <property type="component" value="Chromosome"/>
</dbReference>
<dbReference type="PROSITE" id="PS51066">
    <property type="entry name" value="ZF_FPG_2"/>
    <property type="match status" value="1"/>
</dbReference>
<evidence type="ECO:0000256" key="15">
    <source>
        <dbReference type="PROSITE-ProRule" id="PRU00391"/>
    </source>
</evidence>
<dbReference type="PANTHER" id="PTHR42697:SF1">
    <property type="entry name" value="ENDONUCLEASE 8"/>
    <property type="match status" value="1"/>
</dbReference>
<evidence type="ECO:0000256" key="7">
    <source>
        <dbReference type="ARBA" id="ARBA00022801"/>
    </source>
</evidence>
<dbReference type="InterPro" id="IPR010663">
    <property type="entry name" value="Znf_FPG/IleRS"/>
</dbReference>
<dbReference type="InterPro" id="IPR015887">
    <property type="entry name" value="DNA_glyclase_Znf_dom_DNA_BS"/>
</dbReference>
<dbReference type="InterPro" id="IPR012319">
    <property type="entry name" value="FPG_cat"/>
</dbReference>
<dbReference type="InterPro" id="IPR035937">
    <property type="entry name" value="FPG_N"/>
</dbReference>
<keyword evidence="6 15" id="KW-0863">Zinc-finger</keyword>
<dbReference type="SUPFAM" id="SSF57716">
    <property type="entry name" value="Glucocorticoid receptor-like (DNA-binding domain)"/>
    <property type="match status" value="1"/>
</dbReference>
<dbReference type="SMART" id="SM01232">
    <property type="entry name" value="H2TH"/>
    <property type="match status" value="1"/>
</dbReference>
<keyword evidence="10" id="KW-0234">DNA repair</keyword>
<dbReference type="InterPro" id="IPR015886">
    <property type="entry name" value="H2TH_FPG"/>
</dbReference>
<comment type="similarity">
    <text evidence="2">Belongs to the FPG family.</text>
</comment>
<evidence type="ECO:0000313" key="19">
    <source>
        <dbReference type="Proteomes" id="UP001164459"/>
    </source>
</evidence>
<keyword evidence="5" id="KW-0227">DNA damage</keyword>
<reference evidence="18" key="1">
    <citation type="submission" date="2022-11" db="EMBL/GenBank/DDBJ databases">
        <title>Minimal conservation of predation-associated metabolite biosynthetic gene clusters underscores biosynthetic potential of Myxococcota including descriptions for ten novel species: Archangium lansinium sp. nov., Myxococcus landrumus sp. nov., Nannocystis bai.</title>
        <authorList>
            <person name="Ahearne A."/>
            <person name="Stevens C."/>
            <person name="Dowd S."/>
        </authorList>
    </citation>
    <scope>NUCLEOTIDE SEQUENCE</scope>
    <source>
        <strain evidence="18">Fl3</strain>
    </source>
</reference>
<keyword evidence="4" id="KW-0479">Metal-binding</keyword>
<name>A0ABY7HFC3_9BACT</name>
<sequence>MPEGDTLHKVAARLRVMVGQTVTRFQSVIPDLDLVGRTITAVEARGKNLLIWFDADHALYTHLRMAGSWHLYRPDAPWRKPTTAARAVIATESWLAVCFYAPVVEWLSAWEVEHHPVLAALGPDLLGPDDAEQTLDVALQRLRADPRRPLGEAILDQRLVAGLGNVYKSELLFMERLDPFKPVGDYDDSTLRRLLENGRKWLRRNLGDGPRKTRWDAGRANTWVYNRSGELCPRCNTPIAMRRQGALGRTTYYCPRCQQSGAAEPPRGRVMVRGPAR</sequence>
<evidence type="ECO:0000259" key="16">
    <source>
        <dbReference type="PROSITE" id="PS51066"/>
    </source>
</evidence>
<feature type="domain" description="Formamidopyrimidine-DNA glycosylase catalytic" evidence="17">
    <location>
        <begin position="34"/>
        <end position="150"/>
    </location>
</feature>
<dbReference type="Gene3D" id="3.20.190.10">
    <property type="entry name" value="MutM-like, N-terminal"/>
    <property type="match status" value="1"/>
</dbReference>
<dbReference type="RefSeq" id="WP_269040339.1">
    <property type="nucleotide sequence ID" value="NZ_CP114040.1"/>
</dbReference>
<evidence type="ECO:0000256" key="14">
    <source>
        <dbReference type="ARBA" id="ARBA00044632"/>
    </source>
</evidence>
<organism evidence="18 19">
    <name type="scientific">Nannocystis punicea</name>
    <dbReference type="NCBI Taxonomy" id="2995304"/>
    <lineage>
        <taxon>Bacteria</taxon>
        <taxon>Pseudomonadati</taxon>
        <taxon>Myxococcota</taxon>
        <taxon>Polyangia</taxon>
        <taxon>Nannocystales</taxon>
        <taxon>Nannocystaceae</taxon>
        <taxon>Nannocystis</taxon>
    </lineage>
</organism>
<dbReference type="PANTHER" id="PTHR42697">
    <property type="entry name" value="ENDONUCLEASE 8"/>
    <property type="match status" value="1"/>
</dbReference>
<comment type="catalytic activity">
    <reaction evidence="14">
        <text>2'-deoxyribonucleotide-(2'-deoxyribose 5'-phosphate)-2'-deoxyribonucleotide-DNA = a 3'-end 2'-deoxyribonucleotide-(2,3-dehydro-2,3-deoxyribose 5'-phosphate)-DNA + a 5'-end 5'-phospho-2'-deoxyribonucleoside-DNA + H(+)</text>
        <dbReference type="Rhea" id="RHEA:66592"/>
        <dbReference type="Rhea" id="RHEA-COMP:13180"/>
        <dbReference type="Rhea" id="RHEA-COMP:16897"/>
        <dbReference type="Rhea" id="RHEA-COMP:17067"/>
        <dbReference type="ChEBI" id="CHEBI:15378"/>
        <dbReference type="ChEBI" id="CHEBI:136412"/>
        <dbReference type="ChEBI" id="CHEBI:157695"/>
        <dbReference type="ChEBI" id="CHEBI:167181"/>
        <dbReference type="EC" id="4.2.99.18"/>
    </reaction>
</comment>
<dbReference type="PROSITE" id="PS01242">
    <property type="entry name" value="ZF_FPG_1"/>
    <property type="match status" value="1"/>
</dbReference>
<dbReference type="InterPro" id="IPR044090">
    <property type="entry name" value="Nei2_N"/>
</dbReference>
<evidence type="ECO:0000256" key="2">
    <source>
        <dbReference type="ARBA" id="ARBA00009409"/>
    </source>
</evidence>
<keyword evidence="8" id="KW-0862">Zinc</keyword>
<evidence type="ECO:0000256" key="11">
    <source>
        <dbReference type="ARBA" id="ARBA00023239"/>
    </source>
</evidence>
<evidence type="ECO:0000256" key="13">
    <source>
        <dbReference type="ARBA" id="ARBA00023295"/>
    </source>
</evidence>
<gene>
    <name evidence="18" type="ORF">O0S08_17675</name>
</gene>
<evidence type="ECO:0000256" key="4">
    <source>
        <dbReference type="ARBA" id="ARBA00022723"/>
    </source>
</evidence>
<keyword evidence="12" id="KW-0511">Multifunctional enzyme</keyword>
<dbReference type="InterPro" id="IPR010979">
    <property type="entry name" value="Ribosomal_uS13-like_H2TH"/>
</dbReference>
<dbReference type="Pfam" id="PF06831">
    <property type="entry name" value="H2TH"/>
    <property type="match status" value="1"/>
</dbReference>
<dbReference type="SUPFAM" id="SSF46946">
    <property type="entry name" value="S13-like H2TH domain"/>
    <property type="match status" value="1"/>
</dbReference>
<evidence type="ECO:0000256" key="8">
    <source>
        <dbReference type="ARBA" id="ARBA00022833"/>
    </source>
</evidence>
<evidence type="ECO:0000256" key="5">
    <source>
        <dbReference type="ARBA" id="ARBA00022763"/>
    </source>
</evidence>
<dbReference type="SUPFAM" id="SSF81624">
    <property type="entry name" value="N-terminal domain of MutM-like DNA repair proteins"/>
    <property type="match status" value="1"/>
</dbReference>
<evidence type="ECO:0000256" key="9">
    <source>
        <dbReference type="ARBA" id="ARBA00023125"/>
    </source>
</evidence>
<evidence type="ECO:0000313" key="18">
    <source>
        <dbReference type="EMBL" id="WAS97973.1"/>
    </source>
</evidence>
<dbReference type="SMART" id="SM00898">
    <property type="entry name" value="Fapy_DNA_glyco"/>
    <property type="match status" value="1"/>
</dbReference>
<dbReference type="CDD" id="cd08971">
    <property type="entry name" value="AcNei2_N"/>
    <property type="match status" value="1"/>
</dbReference>
<dbReference type="Pfam" id="PF06827">
    <property type="entry name" value="zf-FPG_IleRS"/>
    <property type="match status" value="1"/>
</dbReference>
<evidence type="ECO:0000256" key="1">
    <source>
        <dbReference type="ARBA" id="ARBA00001947"/>
    </source>
</evidence>
<evidence type="ECO:0000256" key="6">
    <source>
        <dbReference type="ARBA" id="ARBA00022771"/>
    </source>
</evidence>
<keyword evidence="7" id="KW-0378">Hydrolase</keyword>
<evidence type="ECO:0000259" key="17">
    <source>
        <dbReference type="PROSITE" id="PS51068"/>
    </source>
</evidence>
<feature type="domain" description="FPG-type" evidence="16">
    <location>
        <begin position="223"/>
        <end position="259"/>
    </location>
</feature>
<comment type="cofactor">
    <cofactor evidence="1">
        <name>Zn(2+)</name>
        <dbReference type="ChEBI" id="CHEBI:29105"/>
    </cofactor>
</comment>
<dbReference type="EC" id="4.2.99.18" evidence="3"/>
<protein>
    <recommendedName>
        <fullName evidence="3">DNA-(apurinic or apyrimidinic site) lyase</fullName>
        <ecNumber evidence="3">4.2.99.18</ecNumber>
    </recommendedName>
</protein>
<dbReference type="PROSITE" id="PS51068">
    <property type="entry name" value="FPG_CAT"/>
    <property type="match status" value="1"/>
</dbReference>
<evidence type="ECO:0000256" key="3">
    <source>
        <dbReference type="ARBA" id="ARBA00012720"/>
    </source>
</evidence>